<evidence type="ECO:0000313" key="3">
    <source>
        <dbReference type="Proteomes" id="UP001597119"/>
    </source>
</evidence>
<evidence type="ECO:0000313" key="2">
    <source>
        <dbReference type="EMBL" id="MFD1587500.1"/>
    </source>
</evidence>
<accession>A0ABD6CD49</accession>
<dbReference type="Pfam" id="PF18545">
    <property type="entry name" value="HalOD1"/>
    <property type="match status" value="1"/>
</dbReference>
<name>A0ABD6CD49_9EURY</name>
<keyword evidence="3" id="KW-1185">Reference proteome</keyword>
<dbReference type="RefSeq" id="WP_247373304.1">
    <property type="nucleotide sequence ID" value="NZ_JALLGV010000001.1"/>
</dbReference>
<reference evidence="2 3" key="1">
    <citation type="journal article" date="2019" name="Int. J. Syst. Evol. Microbiol.">
        <title>The Global Catalogue of Microorganisms (GCM) 10K type strain sequencing project: providing services to taxonomists for standard genome sequencing and annotation.</title>
        <authorList>
            <consortium name="The Broad Institute Genomics Platform"/>
            <consortium name="The Broad Institute Genome Sequencing Center for Infectious Disease"/>
            <person name="Wu L."/>
            <person name="Ma J."/>
        </authorList>
    </citation>
    <scope>NUCLEOTIDE SEQUENCE [LARGE SCALE GENOMIC DNA]</scope>
    <source>
        <strain evidence="2 3">CGMCC 1.12125</strain>
    </source>
</reference>
<feature type="domain" description="Halobacterial output" evidence="1">
    <location>
        <begin position="20"/>
        <end position="85"/>
    </location>
</feature>
<organism evidence="2 3">
    <name type="scientific">Halorientalis brevis</name>
    <dbReference type="NCBI Taxonomy" id="1126241"/>
    <lineage>
        <taxon>Archaea</taxon>
        <taxon>Methanobacteriati</taxon>
        <taxon>Methanobacteriota</taxon>
        <taxon>Stenosarchaea group</taxon>
        <taxon>Halobacteria</taxon>
        <taxon>Halobacteriales</taxon>
        <taxon>Haloarculaceae</taxon>
        <taxon>Halorientalis</taxon>
    </lineage>
</organism>
<dbReference type="InterPro" id="IPR040624">
    <property type="entry name" value="HalOD1"/>
</dbReference>
<protein>
    <submittedName>
        <fullName evidence="2">HalOD1 output domain-containing protein</fullName>
    </submittedName>
</protein>
<comment type="caution">
    <text evidence="2">The sequence shown here is derived from an EMBL/GenBank/DDBJ whole genome shotgun (WGS) entry which is preliminary data.</text>
</comment>
<dbReference type="EMBL" id="JBHUDJ010000003">
    <property type="protein sequence ID" value="MFD1587500.1"/>
    <property type="molecule type" value="Genomic_DNA"/>
</dbReference>
<dbReference type="AlphaFoldDB" id="A0ABD6CD49"/>
<proteinExistence type="predicted"/>
<dbReference type="Proteomes" id="UP001597119">
    <property type="component" value="Unassembled WGS sequence"/>
</dbReference>
<gene>
    <name evidence="2" type="ORF">ACFR9U_10935</name>
</gene>
<sequence>MPRDEEEFAPKHFQFDPTENEPTYVIVETIADLEGVSSDELPSLYDTIDHVVDHLFANPPIPEAQVQVTFTYAGYRITLSQDGSATFLRIPAPDR</sequence>
<evidence type="ECO:0000259" key="1">
    <source>
        <dbReference type="Pfam" id="PF18545"/>
    </source>
</evidence>